<dbReference type="GO" id="GO:0005886">
    <property type="term" value="C:plasma membrane"/>
    <property type="evidence" value="ECO:0007669"/>
    <property type="project" value="TreeGrafter"/>
</dbReference>
<dbReference type="InterPro" id="IPR000700">
    <property type="entry name" value="PAS-assoc_C"/>
</dbReference>
<keyword evidence="6" id="KW-0547">Nucleotide-binding</keyword>
<dbReference type="PROSITE" id="PS50110">
    <property type="entry name" value="RESPONSE_REGULATORY"/>
    <property type="match status" value="1"/>
</dbReference>
<dbReference type="SMART" id="SM00388">
    <property type="entry name" value="HisKA"/>
    <property type="match status" value="1"/>
</dbReference>
<dbReference type="Gene3D" id="1.10.287.130">
    <property type="match status" value="1"/>
</dbReference>
<evidence type="ECO:0000256" key="11">
    <source>
        <dbReference type="ARBA" id="ARBA00023306"/>
    </source>
</evidence>
<dbReference type="Gene3D" id="3.40.50.2300">
    <property type="match status" value="1"/>
</dbReference>
<evidence type="ECO:0000256" key="8">
    <source>
        <dbReference type="ARBA" id="ARBA00022840"/>
    </source>
</evidence>
<gene>
    <name evidence="17" type="ORF">A2557_02500</name>
</gene>
<dbReference type="GO" id="GO:0000155">
    <property type="term" value="F:phosphorelay sensor kinase activity"/>
    <property type="evidence" value="ECO:0007669"/>
    <property type="project" value="InterPro"/>
</dbReference>
<dbReference type="InterPro" id="IPR004358">
    <property type="entry name" value="Sig_transdc_His_kin-like_C"/>
</dbReference>
<feature type="modified residue" description="4-aspartylphosphate" evidence="12">
    <location>
        <position position="586"/>
    </location>
</feature>
<evidence type="ECO:0000259" key="13">
    <source>
        <dbReference type="PROSITE" id="PS50109"/>
    </source>
</evidence>
<dbReference type="CDD" id="cd00130">
    <property type="entry name" value="PAS"/>
    <property type="match status" value="1"/>
</dbReference>
<dbReference type="InterPro" id="IPR005467">
    <property type="entry name" value="His_kinase_dom"/>
</dbReference>
<dbReference type="InterPro" id="IPR003661">
    <property type="entry name" value="HisK_dim/P_dom"/>
</dbReference>
<dbReference type="FunFam" id="1.10.287.130:FF:000038">
    <property type="entry name" value="Sensory transduction histidine kinase"/>
    <property type="match status" value="1"/>
</dbReference>
<reference evidence="17 18" key="1">
    <citation type="journal article" date="2016" name="Nat. Commun.">
        <title>Thousands of microbial genomes shed light on interconnected biogeochemical processes in an aquifer system.</title>
        <authorList>
            <person name="Anantharaman K."/>
            <person name="Brown C.T."/>
            <person name="Hug L.A."/>
            <person name="Sharon I."/>
            <person name="Castelle C.J."/>
            <person name="Probst A.J."/>
            <person name="Thomas B.C."/>
            <person name="Singh A."/>
            <person name="Wilkins M.J."/>
            <person name="Karaoz U."/>
            <person name="Brodie E.L."/>
            <person name="Williams K.H."/>
            <person name="Hubbard S.S."/>
            <person name="Banfield J.F."/>
        </authorList>
    </citation>
    <scope>NUCLEOTIDE SEQUENCE [LARGE SCALE GENOMIC DNA]</scope>
</reference>
<proteinExistence type="predicted"/>
<evidence type="ECO:0000313" key="17">
    <source>
        <dbReference type="EMBL" id="OGH03373.1"/>
    </source>
</evidence>
<dbReference type="SUPFAM" id="SSF55785">
    <property type="entry name" value="PYP-like sensor domain (PAS domain)"/>
    <property type="match status" value="1"/>
</dbReference>
<dbReference type="Pfam" id="PF02518">
    <property type="entry name" value="HATPase_c"/>
    <property type="match status" value="1"/>
</dbReference>
<dbReference type="Gene3D" id="3.30.565.10">
    <property type="entry name" value="Histidine kinase-like ATPase, C-terminal domain"/>
    <property type="match status" value="1"/>
</dbReference>
<dbReference type="SMART" id="SM00387">
    <property type="entry name" value="HATPase_c"/>
    <property type="match status" value="1"/>
</dbReference>
<protein>
    <recommendedName>
        <fullName evidence="3">histidine kinase</fullName>
        <ecNumber evidence="3">2.7.13.3</ecNumber>
    </recommendedName>
</protein>
<dbReference type="Gene3D" id="3.30.450.20">
    <property type="entry name" value="PAS domain"/>
    <property type="match status" value="1"/>
</dbReference>
<feature type="domain" description="Response regulatory" evidence="14">
    <location>
        <begin position="537"/>
        <end position="652"/>
    </location>
</feature>
<accession>A0A1F6GYX8</accession>
<evidence type="ECO:0000259" key="14">
    <source>
        <dbReference type="PROSITE" id="PS50110"/>
    </source>
</evidence>
<evidence type="ECO:0000256" key="4">
    <source>
        <dbReference type="ARBA" id="ARBA00022553"/>
    </source>
</evidence>
<comment type="catalytic activity">
    <reaction evidence="1">
        <text>ATP + protein L-histidine = ADP + protein N-phospho-L-histidine.</text>
        <dbReference type="EC" id="2.7.13.3"/>
    </reaction>
</comment>
<evidence type="ECO:0000256" key="1">
    <source>
        <dbReference type="ARBA" id="ARBA00000085"/>
    </source>
</evidence>
<comment type="subcellular location">
    <subcellularLocation>
        <location evidence="2">Membrane</location>
    </subcellularLocation>
</comment>
<evidence type="ECO:0000256" key="9">
    <source>
        <dbReference type="ARBA" id="ARBA00023012"/>
    </source>
</evidence>
<dbReference type="InterPro" id="IPR013656">
    <property type="entry name" value="PAS_4"/>
</dbReference>
<evidence type="ECO:0000256" key="12">
    <source>
        <dbReference type="PROSITE-ProRule" id="PRU00169"/>
    </source>
</evidence>
<evidence type="ECO:0000256" key="7">
    <source>
        <dbReference type="ARBA" id="ARBA00022777"/>
    </source>
</evidence>
<keyword evidence="9" id="KW-0902">Two-component regulatory system</keyword>
<feature type="domain" description="Histidine kinase" evidence="13">
    <location>
        <begin position="292"/>
        <end position="512"/>
    </location>
</feature>
<evidence type="ECO:0000256" key="10">
    <source>
        <dbReference type="ARBA" id="ARBA00023136"/>
    </source>
</evidence>
<keyword evidence="4 12" id="KW-0597">Phosphoprotein</keyword>
<dbReference type="InterPro" id="IPR011006">
    <property type="entry name" value="CheY-like_superfamily"/>
</dbReference>
<dbReference type="GO" id="GO:0009927">
    <property type="term" value="F:histidine phosphotransfer kinase activity"/>
    <property type="evidence" value="ECO:0007669"/>
    <property type="project" value="TreeGrafter"/>
</dbReference>
<evidence type="ECO:0000259" key="15">
    <source>
        <dbReference type="PROSITE" id="PS50112"/>
    </source>
</evidence>
<dbReference type="InterPro" id="IPR035965">
    <property type="entry name" value="PAS-like_dom_sf"/>
</dbReference>
<keyword evidence="10" id="KW-0472">Membrane</keyword>
<keyword evidence="7" id="KW-0418">Kinase</keyword>
<dbReference type="SMART" id="SM00091">
    <property type="entry name" value="PAS"/>
    <property type="match status" value="1"/>
</dbReference>
<evidence type="ECO:0000256" key="2">
    <source>
        <dbReference type="ARBA" id="ARBA00004370"/>
    </source>
</evidence>
<dbReference type="SUPFAM" id="SSF47384">
    <property type="entry name" value="Homodimeric domain of signal transducing histidine kinase"/>
    <property type="match status" value="1"/>
</dbReference>
<dbReference type="InterPro" id="IPR001789">
    <property type="entry name" value="Sig_transdc_resp-reg_receiver"/>
</dbReference>
<dbReference type="SUPFAM" id="SSF55874">
    <property type="entry name" value="ATPase domain of HSP90 chaperone/DNA topoisomerase II/histidine kinase"/>
    <property type="match status" value="1"/>
</dbReference>
<organism evidence="17 18">
    <name type="scientific">Candidatus Lambdaproteobacteria bacterium RIFOXYD2_FULL_56_26</name>
    <dbReference type="NCBI Taxonomy" id="1817773"/>
    <lineage>
        <taxon>Bacteria</taxon>
        <taxon>Pseudomonadati</taxon>
        <taxon>Pseudomonadota</taxon>
        <taxon>Candidatus Lambdaproteobacteria</taxon>
    </lineage>
</organism>
<evidence type="ECO:0000256" key="6">
    <source>
        <dbReference type="ARBA" id="ARBA00022741"/>
    </source>
</evidence>
<dbReference type="FunFam" id="3.30.565.10:FF:000010">
    <property type="entry name" value="Sensor histidine kinase RcsC"/>
    <property type="match status" value="1"/>
</dbReference>
<evidence type="ECO:0000256" key="5">
    <source>
        <dbReference type="ARBA" id="ARBA00022679"/>
    </source>
</evidence>
<dbReference type="CDD" id="cd00082">
    <property type="entry name" value="HisKA"/>
    <property type="match status" value="1"/>
</dbReference>
<dbReference type="CDD" id="cd16922">
    <property type="entry name" value="HATPase_EvgS-ArcB-TorS-like"/>
    <property type="match status" value="1"/>
</dbReference>
<dbReference type="PANTHER" id="PTHR43047:SF72">
    <property type="entry name" value="OSMOSENSING HISTIDINE PROTEIN KINASE SLN1"/>
    <property type="match status" value="1"/>
</dbReference>
<dbReference type="Pfam" id="PF00072">
    <property type="entry name" value="Response_reg"/>
    <property type="match status" value="1"/>
</dbReference>
<dbReference type="Pfam" id="PF08448">
    <property type="entry name" value="PAS_4"/>
    <property type="match status" value="1"/>
</dbReference>
<evidence type="ECO:0000256" key="3">
    <source>
        <dbReference type="ARBA" id="ARBA00012438"/>
    </source>
</evidence>
<feature type="domain" description="PAS" evidence="15">
    <location>
        <begin position="151"/>
        <end position="193"/>
    </location>
</feature>
<keyword evidence="5" id="KW-0808">Transferase</keyword>
<feature type="domain" description="PAC" evidence="16">
    <location>
        <begin position="222"/>
        <end position="274"/>
    </location>
</feature>
<dbReference type="PANTHER" id="PTHR43047">
    <property type="entry name" value="TWO-COMPONENT HISTIDINE PROTEIN KINASE"/>
    <property type="match status" value="1"/>
</dbReference>
<name>A0A1F6GYX8_9PROT</name>
<dbReference type="EC" id="2.7.13.3" evidence="3"/>
<sequence>MSSSLDDKKQTLNPNSLGHRLDLWRGAALPLLLTLTKRVTKLSVASLGPVLDPEPTPLVVWTQNRTPWFNQRAQMDLGQSAVELPSDFWSRLEELGYWEGALRLGDQTEQAIALPIDGQKALMALGSGRPGLKVLSEAQIALDPALEGIFFKAILETDPNLISVKDKEGRFLLANRSMARLYGVQREQLLGRTDGDFNPVAEDVARIKEADQRVIALKEPLFIHEEHIQNCYGEDLTLQSIKVPLFDGAGDCHSVLGISVDLTSQKRFEQALVESKETAERANRAKSEFLANMSHEIRTPMNSILGFSEILTSLVTNSKQKEYLSAILSSGRTLMALINDILDLSKVEAGKLRLEYVPVELFTLCQELGQVFSQVMREKGLAFELKLGPTLPARVFLDEVRMRQMLLNLIGNAVKFTEQGRITLALNAVGNDPTVQLTVSVEDTGIGIPEDQLDSIFGAFDQLRGQSAAKYGGTGLGLAITKKLVEMMGGEIQVQSSLGKGSRFDLILPAVEVLQPADEQGKPGKIDFEGLVFGAAKLLVVDDLTENRQLICGFLPYPKLSLAEAKDGWEALELAASWQPDLILLDYKMPGLGGKEVLEKLRARPETAGIPVVVVTAAVMKDQELDLKNEFSGYLSKPIRREDLLTCLCRFLAHDFQRVNAPACRLPLSRQALAALEGFGPYQEKYSVAVEELVLNQTINDMEDFGQKVLTEAKEMGFCALENWAEELVEMCMVFDMAGVSKLFKELQKAME</sequence>
<dbReference type="NCBIfam" id="TIGR00229">
    <property type="entry name" value="sensory_box"/>
    <property type="match status" value="1"/>
</dbReference>
<dbReference type="InterPro" id="IPR036890">
    <property type="entry name" value="HATPase_C_sf"/>
</dbReference>
<dbReference type="PROSITE" id="PS50113">
    <property type="entry name" value="PAC"/>
    <property type="match status" value="1"/>
</dbReference>
<dbReference type="SMART" id="SM00448">
    <property type="entry name" value="REC"/>
    <property type="match status" value="1"/>
</dbReference>
<dbReference type="Pfam" id="PF00512">
    <property type="entry name" value="HisKA"/>
    <property type="match status" value="1"/>
</dbReference>
<dbReference type="Proteomes" id="UP000177583">
    <property type="component" value="Unassembled WGS sequence"/>
</dbReference>
<dbReference type="PROSITE" id="PS50112">
    <property type="entry name" value="PAS"/>
    <property type="match status" value="1"/>
</dbReference>
<dbReference type="PROSITE" id="PS50109">
    <property type="entry name" value="HIS_KIN"/>
    <property type="match status" value="1"/>
</dbReference>
<dbReference type="PRINTS" id="PR00344">
    <property type="entry name" value="BCTRLSENSOR"/>
</dbReference>
<dbReference type="GO" id="GO:0005524">
    <property type="term" value="F:ATP binding"/>
    <property type="evidence" value="ECO:0007669"/>
    <property type="project" value="UniProtKB-KW"/>
</dbReference>
<evidence type="ECO:0000313" key="18">
    <source>
        <dbReference type="Proteomes" id="UP000177583"/>
    </source>
</evidence>
<keyword evidence="11" id="KW-0131">Cell cycle</keyword>
<dbReference type="InterPro" id="IPR000014">
    <property type="entry name" value="PAS"/>
</dbReference>
<keyword evidence="8" id="KW-0067">ATP-binding</keyword>
<dbReference type="EMBL" id="MFNF01000017">
    <property type="protein sequence ID" value="OGH03373.1"/>
    <property type="molecule type" value="Genomic_DNA"/>
</dbReference>
<dbReference type="InterPro" id="IPR036097">
    <property type="entry name" value="HisK_dim/P_sf"/>
</dbReference>
<dbReference type="AlphaFoldDB" id="A0A1F6GYX8"/>
<dbReference type="SUPFAM" id="SSF52172">
    <property type="entry name" value="CheY-like"/>
    <property type="match status" value="1"/>
</dbReference>
<evidence type="ECO:0000259" key="16">
    <source>
        <dbReference type="PROSITE" id="PS50113"/>
    </source>
</evidence>
<comment type="caution">
    <text evidence="17">The sequence shown here is derived from an EMBL/GenBank/DDBJ whole genome shotgun (WGS) entry which is preliminary data.</text>
</comment>
<dbReference type="InterPro" id="IPR003594">
    <property type="entry name" value="HATPase_dom"/>
</dbReference>